<comment type="caution">
    <text evidence="2">The sequence shown here is derived from an EMBL/GenBank/DDBJ whole genome shotgun (WGS) entry which is preliminary data.</text>
</comment>
<accession>A0ABQ9VKA5</accession>
<name>A0ABQ9VKA5_SAGOE</name>
<dbReference type="EMBL" id="JASSZA010000005">
    <property type="protein sequence ID" value="KAK2109789.1"/>
    <property type="molecule type" value="Genomic_DNA"/>
</dbReference>
<reference evidence="2 3" key="1">
    <citation type="submission" date="2023-05" db="EMBL/GenBank/DDBJ databases">
        <title>B98-5 Cell Line De Novo Hybrid Assembly: An Optical Mapping Approach.</title>
        <authorList>
            <person name="Kananen K."/>
            <person name="Auerbach J.A."/>
            <person name="Kautto E."/>
            <person name="Blachly J.S."/>
        </authorList>
    </citation>
    <scope>NUCLEOTIDE SEQUENCE [LARGE SCALE GENOMIC DNA]</scope>
    <source>
        <strain evidence="2">B95-8</strain>
        <tissue evidence="2">Cell line</tissue>
    </source>
</reference>
<feature type="compositionally biased region" description="Polar residues" evidence="1">
    <location>
        <begin position="66"/>
        <end position="75"/>
    </location>
</feature>
<feature type="region of interest" description="Disordered" evidence="1">
    <location>
        <begin position="51"/>
        <end position="75"/>
    </location>
</feature>
<gene>
    <name evidence="2" type="primary">TTLL9_4</name>
    <name evidence="2" type="ORF">P7K49_009535</name>
</gene>
<sequence>VNASPSLTASSQEDYELKTCLLEDTLHVVDMEARLTGREKRVGGFDLMWNDGPVSREEGPPDLSGMGNSVTNTHL</sequence>
<evidence type="ECO:0000313" key="3">
    <source>
        <dbReference type="Proteomes" id="UP001266305"/>
    </source>
</evidence>
<feature type="non-terminal residue" evidence="2">
    <location>
        <position position="75"/>
    </location>
</feature>
<evidence type="ECO:0000256" key="1">
    <source>
        <dbReference type="SAM" id="MobiDB-lite"/>
    </source>
</evidence>
<organism evidence="2 3">
    <name type="scientific">Saguinus oedipus</name>
    <name type="common">Cotton-top tamarin</name>
    <name type="synonym">Oedipomidas oedipus</name>
    <dbReference type="NCBI Taxonomy" id="9490"/>
    <lineage>
        <taxon>Eukaryota</taxon>
        <taxon>Metazoa</taxon>
        <taxon>Chordata</taxon>
        <taxon>Craniata</taxon>
        <taxon>Vertebrata</taxon>
        <taxon>Euteleostomi</taxon>
        <taxon>Mammalia</taxon>
        <taxon>Eutheria</taxon>
        <taxon>Euarchontoglires</taxon>
        <taxon>Primates</taxon>
        <taxon>Haplorrhini</taxon>
        <taxon>Platyrrhini</taxon>
        <taxon>Cebidae</taxon>
        <taxon>Callitrichinae</taxon>
        <taxon>Saguinus</taxon>
    </lineage>
</organism>
<protein>
    <submittedName>
        <fullName evidence="2">Tubulin polyglutamylase ttll9</fullName>
    </submittedName>
</protein>
<keyword evidence="3" id="KW-1185">Reference proteome</keyword>
<dbReference type="Proteomes" id="UP001266305">
    <property type="component" value="Unassembled WGS sequence"/>
</dbReference>
<evidence type="ECO:0000313" key="2">
    <source>
        <dbReference type="EMBL" id="KAK2109789.1"/>
    </source>
</evidence>
<feature type="non-terminal residue" evidence="2">
    <location>
        <position position="1"/>
    </location>
</feature>
<proteinExistence type="predicted"/>